<sequence length="337" mass="37914">MAEPRAPHPEAILLFPIDLASNSQLTIDLVSASLYRLAALSTTVPYKWGFIDRPKDNDVFCIHHRGGPLTDGLMYLEQEHRHIIPRHGHGPDIECLETKQGFIPNHDNQAFRIRRRFHFVKPHGNPSLFLVAYQRSQTPVPVAAHLHQHIRHYPLPPPPPVHIFLAGPRAGEAIHDEEARTIIANVQSRAPESYYNQQRTQAFSHPGGPAAYGGVAQDISAHTAALKELERKKRMAAAASRRDEDDSADEDTAVSVRTLALSRYKRNHEFMEEVFQRAAFGARKVEATSDSTPGMTLEEILAKLESTQASVDEMEKRLSERQRLQEEREEAAQAMLS</sequence>
<comment type="caution">
    <text evidence="3">The sequence shown here is derived from an EMBL/GenBank/DDBJ whole genome shotgun (WGS) entry which is preliminary data.</text>
</comment>
<dbReference type="Pfam" id="PF08549">
    <property type="entry name" value="SWI-SNF_Ssr4_N"/>
    <property type="match status" value="1"/>
</dbReference>
<organism evidence="3 4">
    <name type="scientific">Serendipita indica (strain DSM 11827)</name>
    <name type="common">Root endophyte fungus</name>
    <name type="synonym">Piriformospora indica</name>
    <dbReference type="NCBI Taxonomy" id="1109443"/>
    <lineage>
        <taxon>Eukaryota</taxon>
        <taxon>Fungi</taxon>
        <taxon>Dikarya</taxon>
        <taxon>Basidiomycota</taxon>
        <taxon>Agaricomycotina</taxon>
        <taxon>Agaricomycetes</taxon>
        <taxon>Sebacinales</taxon>
        <taxon>Serendipitaceae</taxon>
        <taxon>Serendipita</taxon>
    </lineage>
</organism>
<gene>
    <name evidence="3" type="ORF">PIIN_07947</name>
</gene>
<dbReference type="eggNOG" id="ENOG502S7WA">
    <property type="taxonomic scope" value="Eukaryota"/>
</dbReference>
<feature type="region of interest" description="Disordered" evidence="1">
    <location>
        <begin position="311"/>
        <end position="337"/>
    </location>
</feature>
<dbReference type="EMBL" id="CAFZ01000270">
    <property type="protein sequence ID" value="CCA73993.1"/>
    <property type="molecule type" value="Genomic_DNA"/>
</dbReference>
<dbReference type="InParanoid" id="G4TRQ0"/>
<dbReference type="AlphaFoldDB" id="G4TRQ0"/>
<proteinExistence type="predicted"/>
<evidence type="ECO:0000259" key="2">
    <source>
        <dbReference type="Pfam" id="PF08549"/>
    </source>
</evidence>
<dbReference type="HOGENOM" id="CLU_044238_0_0_1"/>
<evidence type="ECO:0000313" key="4">
    <source>
        <dbReference type="Proteomes" id="UP000007148"/>
    </source>
</evidence>
<name>G4TRQ0_SERID</name>
<reference evidence="3 4" key="1">
    <citation type="journal article" date="2011" name="PLoS Pathog.">
        <title>Endophytic Life Strategies Decoded by Genome and Transcriptome Analyses of the Mutualistic Root Symbiont Piriformospora indica.</title>
        <authorList>
            <person name="Zuccaro A."/>
            <person name="Lahrmann U."/>
            <person name="Guldener U."/>
            <person name="Langen G."/>
            <person name="Pfiffi S."/>
            <person name="Biedenkopf D."/>
            <person name="Wong P."/>
            <person name="Samans B."/>
            <person name="Grimm C."/>
            <person name="Basiewicz M."/>
            <person name="Murat C."/>
            <person name="Martin F."/>
            <person name="Kogel K.H."/>
        </authorList>
    </citation>
    <scope>NUCLEOTIDE SEQUENCE [LARGE SCALE GENOMIC DNA]</scope>
    <source>
        <strain evidence="3 4">DSM 11827</strain>
    </source>
</reference>
<accession>G4TRQ0</accession>
<feature type="domain" description="SWI/SNF and RSC complexes subunit Ssr4 N-terminal" evidence="2">
    <location>
        <begin position="42"/>
        <end position="139"/>
    </location>
</feature>
<protein>
    <recommendedName>
        <fullName evidence="2">SWI/SNF and RSC complexes subunit Ssr4 N-terminal domain-containing protein</fullName>
    </recommendedName>
</protein>
<feature type="compositionally biased region" description="Basic and acidic residues" evidence="1">
    <location>
        <begin position="313"/>
        <end position="326"/>
    </location>
</feature>
<evidence type="ECO:0000256" key="1">
    <source>
        <dbReference type="SAM" id="MobiDB-lite"/>
    </source>
</evidence>
<keyword evidence="4" id="KW-1185">Reference proteome</keyword>
<dbReference type="OrthoDB" id="5321006at2759"/>
<dbReference type="Proteomes" id="UP000007148">
    <property type="component" value="Unassembled WGS sequence"/>
</dbReference>
<dbReference type="GO" id="GO:0006338">
    <property type="term" value="P:chromatin remodeling"/>
    <property type="evidence" value="ECO:0007669"/>
    <property type="project" value="InterPro"/>
</dbReference>
<evidence type="ECO:0000313" key="3">
    <source>
        <dbReference type="EMBL" id="CCA73993.1"/>
    </source>
</evidence>
<dbReference type="InterPro" id="IPR013859">
    <property type="entry name" value="Ssr4_N"/>
</dbReference>
<dbReference type="OMA" id="QICTARF"/>